<gene>
    <name evidence="4" type="ORF">A2U01_0008892</name>
</gene>
<feature type="compositionally biased region" description="Polar residues" evidence="1">
    <location>
        <begin position="87"/>
        <end position="106"/>
    </location>
</feature>
<keyword evidence="4" id="KW-0808">Transferase</keyword>
<reference evidence="4 5" key="1">
    <citation type="journal article" date="2018" name="Front. Plant Sci.">
        <title>Red Clover (Trifolium pratense) and Zigzag Clover (T. medium) - A Picture of Genomic Similarities and Differences.</title>
        <authorList>
            <person name="Dluhosova J."/>
            <person name="Istvanek J."/>
            <person name="Nedelnik J."/>
            <person name="Repkova J."/>
        </authorList>
    </citation>
    <scope>NUCLEOTIDE SEQUENCE [LARGE SCALE GENOMIC DNA]</scope>
    <source>
        <strain evidence="5">cv. 10/8</strain>
        <tissue evidence="4">Leaf</tissue>
    </source>
</reference>
<dbReference type="GO" id="GO:0032259">
    <property type="term" value="P:methylation"/>
    <property type="evidence" value="ECO:0007669"/>
    <property type="project" value="UniProtKB-KW"/>
</dbReference>
<evidence type="ECO:0000313" key="4">
    <source>
        <dbReference type="EMBL" id="MCH88011.1"/>
    </source>
</evidence>
<comment type="caution">
    <text evidence="4">The sequence shown here is derived from an EMBL/GenBank/DDBJ whole genome shotgun (WGS) entry which is preliminary data.</text>
</comment>
<dbReference type="AlphaFoldDB" id="A0A392MKX3"/>
<keyword evidence="5" id="KW-1185">Reference proteome</keyword>
<dbReference type="InterPro" id="IPR057851">
    <property type="entry name" value="ATXR3_GYF"/>
</dbReference>
<feature type="compositionally biased region" description="Basic and acidic residues" evidence="1">
    <location>
        <begin position="77"/>
        <end position="86"/>
    </location>
</feature>
<dbReference type="PANTHER" id="PTHR46655">
    <property type="entry name" value="HISTONE-LYSINE N-METHYLTRANSFERASE ATXR3"/>
    <property type="match status" value="1"/>
</dbReference>
<dbReference type="Pfam" id="PF25531">
    <property type="entry name" value="GYF_ATXR3"/>
    <property type="match status" value="1"/>
</dbReference>
<protein>
    <submittedName>
        <fullName evidence="4">Histone-lysine N-methyltransferase ATXR3-like</fullName>
    </submittedName>
</protein>
<feature type="region of interest" description="Disordered" evidence="1">
    <location>
        <begin position="1"/>
        <end position="145"/>
    </location>
</feature>
<dbReference type="GO" id="GO:0008168">
    <property type="term" value="F:methyltransferase activity"/>
    <property type="evidence" value="ECO:0007669"/>
    <property type="project" value="UniProtKB-KW"/>
</dbReference>
<dbReference type="EMBL" id="LXQA010013330">
    <property type="protein sequence ID" value="MCH88011.1"/>
    <property type="molecule type" value="Genomic_DNA"/>
</dbReference>
<feature type="compositionally biased region" description="Polar residues" evidence="1">
    <location>
        <begin position="113"/>
        <end position="130"/>
    </location>
</feature>
<evidence type="ECO:0000313" key="5">
    <source>
        <dbReference type="Proteomes" id="UP000265520"/>
    </source>
</evidence>
<feature type="domain" description="ATXR3 GYF" evidence="3">
    <location>
        <begin position="172"/>
        <end position="219"/>
    </location>
</feature>
<dbReference type="Proteomes" id="UP000265520">
    <property type="component" value="Unassembled WGS sequence"/>
</dbReference>
<dbReference type="PANTHER" id="PTHR46655:SF5">
    <property type="entry name" value="HISTONE-LYSINE N-METHYLTRANSFERASE ATXR3"/>
    <property type="match status" value="1"/>
</dbReference>
<feature type="compositionally biased region" description="Basic and acidic residues" evidence="1">
    <location>
        <begin position="47"/>
        <end position="61"/>
    </location>
</feature>
<keyword evidence="2" id="KW-1133">Transmembrane helix</keyword>
<proteinExistence type="predicted"/>
<evidence type="ECO:0000256" key="1">
    <source>
        <dbReference type="SAM" id="MobiDB-lite"/>
    </source>
</evidence>
<keyword evidence="2" id="KW-0472">Membrane</keyword>
<keyword evidence="2" id="KW-0812">Transmembrane</keyword>
<keyword evidence="4" id="KW-0489">Methyltransferase</keyword>
<organism evidence="4 5">
    <name type="scientific">Trifolium medium</name>
    <dbReference type="NCBI Taxonomy" id="97028"/>
    <lineage>
        <taxon>Eukaryota</taxon>
        <taxon>Viridiplantae</taxon>
        <taxon>Streptophyta</taxon>
        <taxon>Embryophyta</taxon>
        <taxon>Tracheophyta</taxon>
        <taxon>Spermatophyta</taxon>
        <taxon>Magnoliopsida</taxon>
        <taxon>eudicotyledons</taxon>
        <taxon>Gunneridae</taxon>
        <taxon>Pentapetalae</taxon>
        <taxon>rosids</taxon>
        <taxon>fabids</taxon>
        <taxon>Fabales</taxon>
        <taxon>Fabaceae</taxon>
        <taxon>Papilionoideae</taxon>
        <taxon>50 kb inversion clade</taxon>
        <taxon>NPAAA clade</taxon>
        <taxon>Hologalegina</taxon>
        <taxon>IRL clade</taxon>
        <taxon>Trifolieae</taxon>
        <taxon>Trifolium</taxon>
    </lineage>
</organism>
<evidence type="ECO:0000259" key="3">
    <source>
        <dbReference type="Pfam" id="PF25531"/>
    </source>
</evidence>
<feature type="transmembrane region" description="Helical" evidence="2">
    <location>
        <begin position="338"/>
        <end position="364"/>
    </location>
</feature>
<evidence type="ECO:0000256" key="2">
    <source>
        <dbReference type="SAM" id="Phobius"/>
    </source>
</evidence>
<sequence length="384" mass="43148">TEQSPQDQGWRQHDHKLRSPVCTEQSPQDQVWCHDRRDLTPNLVERSPLDRTRKDVHEETSCKTSSSETHNSPNSCKSDEDKHIQRESNCSVTESQGEGNIQNANESIEKDISSSQPVDVEEQQSCSPTVNHKESPHCEPQPPPDELLSMEEDMDICDTPPHVPMVTDLSSGKWFYLDYEGIENGPAKLCDIKVLVDEGVLMSDHFIKHLDSDRWLTVENAVSPLVAQSFPSIVSDTITQLVNPPEASGNLLADTADIQSGPENHPEMLAPTRRPHIHPDESVLTSERLDNFYIDERVRNLLEGYDVIPGMELEAVKEALQMKFEYVKEDGLGDYEGMYSALVILTVGLSGNFHFVLVLCYLALLRLFYYGSCPFAHCLDVGNS</sequence>
<name>A0A392MKX3_9FABA</name>
<feature type="non-terminal residue" evidence="4">
    <location>
        <position position="1"/>
    </location>
</feature>
<accession>A0A392MKX3</accession>